<accession>A2DLT6</accession>
<keyword evidence="3" id="KW-1185">Reference proteome</keyword>
<dbReference type="VEuPathDB" id="TrichDB:TVAGG3_0581610"/>
<dbReference type="RefSeq" id="XP_001579705.1">
    <property type="nucleotide sequence ID" value="XM_001579655.1"/>
</dbReference>
<evidence type="ECO:0000256" key="1">
    <source>
        <dbReference type="SAM" id="MobiDB-lite"/>
    </source>
</evidence>
<evidence type="ECO:0000313" key="2">
    <source>
        <dbReference type="EMBL" id="EAY18719.1"/>
    </source>
</evidence>
<reference evidence="2" key="1">
    <citation type="submission" date="2006-10" db="EMBL/GenBank/DDBJ databases">
        <authorList>
            <person name="Amadeo P."/>
            <person name="Zhao Q."/>
            <person name="Wortman J."/>
            <person name="Fraser-Liggett C."/>
            <person name="Carlton J."/>
        </authorList>
    </citation>
    <scope>NUCLEOTIDE SEQUENCE</scope>
    <source>
        <strain evidence="2">G3</strain>
    </source>
</reference>
<evidence type="ECO:0000313" key="3">
    <source>
        <dbReference type="Proteomes" id="UP000001542"/>
    </source>
</evidence>
<name>A2DLT6_TRIV3</name>
<proteinExistence type="predicted"/>
<dbReference type="InParanoid" id="A2DLT6"/>
<dbReference type="Proteomes" id="UP000001542">
    <property type="component" value="Unassembled WGS sequence"/>
</dbReference>
<dbReference type="SMR" id="A2DLT6"/>
<gene>
    <name evidence="2" type="ORF">TVAG_063240</name>
</gene>
<feature type="compositionally biased region" description="Acidic residues" evidence="1">
    <location>
        <begin position="922"/>
        <end position="937"/>
    </location>
</feature>
<protein>
    <submittedName>
        <fullName evidence="2">Uncharacterized protein</fullName>
    </submittedName>
</protein>
<dbReference type="KEGG" id="tva:5464233"/>
<dbReference type="AlphaFoldDB" id="A2DLT6"/>
<reference evidence="2" key="2">
    <citation type="journal article" date="2007" name="Science">
        <title>Draft genome sequence of the sexually transmitted pathogen Trichomonas vaginalis.</title>
        <authorList>
            <person name="Carlton J.M."/>
            <person name="Hirt R.P."/>
            <person name="Silva J.C."/>
            <person name="Delcher A.L."/>
            <person name="Schatz M."/>
            <person name="Zhao Q."/>
            <person name="Wortman J.R."/>
            <person name="Bidwell S.L."/>
            <person name="Alsmark U.C.M."/>
            <person name="Besteiro S."/>
            <person name="Sicheritz-Ponten T."/>
            <person name="Noel C.J."/>
            <person name="Dacks J.B."/>
            <person name="Foster P.G."/>
            <person name="Simillion C."/>
            <person name="Van de Peer Y."/>
            <person name="Miranda-Saavedra D."/>
            <person name="Barton G.J."/>
            <person name="Westrop G.D."/>
            <person name="Mueller S."/>
            <person name="Dessi D."/>
            <person name="Fiori P.L."/>
            <person name="Ren Q."/>
            <person name="Paulsen I."/>
            <person name="Zhang H."/>
            <person name="Bastida-Corcuera F.D."/>
            <person name="Simoes-Barbosa A."/>
            <person name="Brown M.T."/>
            <person name="Hayes R.D."/>
            <person name="Mukherjee M."/>
            <person name="Okumura C.Y."/>
            <person name="Schneider R."/>
            <person name="Smith A.J."/>
            <person name="Vanacova S."/>
            <person name="Villalvazo M."/>
            <person name="Haas B.J."/>
            <person name="Pertea M."/>
            <person name="Feldblyum T.V."/>
            <person name="Utterback T.R."/>
            <person name="Shu C.L."/>
            <person name="Osoegawa K."/>
            <person name="de Jong P.J."/>
            <person name="Hrdy I."/>
            <person name="Horvathova L."/>
            <person name="Zubacova Z."/>
            <person name="Dolezal P."/>
            <person name="Malik S.B."/>
            <person name="Logsdon J.M. Jr."/>
            <person name="Henze K."/>
            <person name="Gupta A."/>
            <person name="Wang C.C."/>
            <person name="Dunne R.L."/>
            <person name="Upcroft J.A."/>
            <person name="Upcroft P."/>
            <person name="White O."/>
            <person name="Salzberg S.L."/>
            <person name="Tang P."/>
            <person name="Chiu C.-H."/>
            <person name="Lee Y.-S."/>
            <person name="Embley T.M."/>
            <person name="Coombs G.H."/>
            <person name="Mottram J.C."/>
            <person name="Tachezy J."/>
            <person name="Fraser-Liggett C.M."/>
            <person name="Johnson P.J."/>
        </authorList>
    </citation>
    <scope>NUCLEOTIDE SEQUENCE [LARGE SCALE GENOMIC DNA]</scope>
    <source>
        <strain evidence="2">G3</strain>
    </source>
</reference>
<sequence>MNELLSNLTKPNVSQKEIMHTTFDLQLIVTREIAKTDSNLNEIANLIFDLLNRTDQINEYALFPFLSIVPQIFYKLDSDKQTFLQKLIEIDVPIHILIPLFRSLSEINLNNASTESYFNKLSQVIENNPKSASSLLNIILFFYEYKKLPKCADLICKIFQYLDSNELPDCFYLIRQRRSHSFDLVSAITRHISSYVNKKDAKFNNSDLLLLFIISKIDIGQPSALIRKLITKDEKFHLSLEKFNMKVFSPSDLIDCFCGICSDNLKKQYITIVARLLYQCFVSTEYREIITYALYNEDENRNLFDATIEAFELCSKNSKKLILDKIDVISILYSVSKNVCALIIGSILRVAAYSPITIDSAIIYLKKLLMRPVHAEKAIKCFCLLYESIEGPQNAQFRLQIIDILFQIFDEPYFRFKICKELRKIDINHFDNEIKQKILKYCEKFENNIHELNSLVSLDQNQCIIINDTPAALLDLLIYLGKDPKEYFHLIELKDRIFEDDQLETIKFALIVDIFAVLAPFNEDFFKIFCEFSISLTKKTLCNQDIIKEWCTLSLNRDFAEKQLIKAEKVSFINNIFLIESLTDHQISNECYNALSQLFISDDLKNEEFSILTKELAKYGVFDPSEYHAIYKELILGILLESDASFKLDSNQIINQLISSLETGDLSTEALLSYVSLLSTQIPSGDLEISARLYDLIKKLEFNNTKVVSKFIELLLLKSPRDMAIQYSYEILNSWEDKGEFIVNKQKSKKSAMYVSMCKCLAARAIAEQKISDDLLDLLCEVLEPSNIISTAFVLNATLELILNFIKLLENPPPQNFEKFRNLVYSFLSRFRSEKGSKLSGYIESLLTVYVSNLNQGKLPKERKKNQTMNPYSKQRWRSRNKWIDQALREQSSSDEDNYADLEGFIVESEDENSKEEKTSENEEFEPNKEEEEELDEETQKKLYEEAMKRVLRYKPKFGNMFDRVV</sequence>
<feature type="region of interest" description="Disordered" evidence="1">
    <location>
        <begin position="906"/>
        <end position="941"/>
    </location>
</feature>
<dbReference type="EMBL" id="DS113216">
    <property type="protein sequence ID" value="EAY18719.1"/>
    <property type="molecule type" value="Genomic_DNA"/>
</dbReference>
<organism evidence="2 3">
    <name type="scientific">Trichomonas vaginalis (strain ATCC PRA-98 / G3)</name>
    <dbReference type="NCBI Taxonomy" id="412133"/>
    <lineage>
        <taxon>Eukaryota</taxon>
        <taxon>Metamonada</taxon>
        <taxon>Parabasalia</taxon>
        <taxon>Trichomonadida</taxon>
        <taxon>Trichomonadidae</taxon>
        <taxon>Trichomonas</taxon>
    </lineage>
</organism>
<dbReference type="OrthoDB" id="10644032at2759"/>
<dbReference type="VEuPathDB" id="TrichDB:TVAG_063240"/>